<evidence type="ECO:0000256" key="6">
    <source>
        <dbReference type="SAM" id="SignalP"/>
    </source>
</evidence>
<name>A0A8H6XPK5_9AGAR</name>
<dbReference type="EMBL" id="JACAZI010000014">
    <property type="protein sequence ID" value="KAF7344837.1"/>
    <property type="molecule type" value="Genomic_DNA"/>
</dbReference>
<feature type="signal peptide" evidence="6">
    <location>
        <begin position="1"/>
        <end position="20"/>
    </location>
</feature>
<dbReference type="AlphaFoldDB" id="A0A8H6XPK5"/>
<organism evidence="8 9">
    <name type="scientific">Mycena venus</name>
    <dbReference type="NCBI Taxonomy" id="2733690"/>
    <lineage>
        <taxon>Eukaryota</taxon>
        <taxon>Fungi</taxon>
        <taxon>Dikarya</taxon>
        <taxon>Basidiomycota</taxon>
        <taxon>Agaricomycotina</taxon>
        <taxon>Agaricomycetes</taxon>
        <taxon>Agaricomycetidae</taxon>
        <taxon>Agaricales</taxon>
        <taxon>Marasmiineae</taxon>
        <taxon>Mycenaceae</taxon>
        <taxon>Mycena</taxon>
    </lineage>
</organism>
<dbReference type="SUPFAM" id="SSF51905">
    <property type="entry name" value="FAD/NAD(P)-binding domain"/>
    <property type="match status" value="1"/>
</dbReference>
<sequence length="396" mass="43589">MSSPLDILIIGAGLGGLAAAAALRQQGHHITIFERSAVNKEFGAAIAMQANAIRVLEYLGFRKENLRITHFESDGQPSSRSFTTSQGGFFCHRVDLHDELKRLATDPDGVGKPAKLILGSQVVKCEAIEGTITLKNGDVIHADLIIGADGIHSTVRKDVLGYPVIAAATGISAFSFSFSASKLEGRPELNWFTQGVCGGRVVTCQGDYNRRLFLCCCRDGTVVSVAALFTDKRVQEQFGWKSAATVEDVVSEFSDFHPKFRQMLALAEQPIHILQRRDLPLLPTWVKGRVALLGDAAHAMFSTLGQGAAMALEDAVTLGCLFPREIKREDIQSRLEAYQYLRKPRGEFISREALEQITVPEKRELFALSPEMRKIILDYDAVRVAEEYCTDCSNKL</sequence>
<dbReference type="PANTHER" id="PTHR13789:SF314">
    <property type="entry name" value="FAD-BINDING DOMAIN-CONTAINING PROTEIN"/>
    <property type="match status" value="1"/>
</dbReference>
<evidence type="ECO:0000313" key="8">
    <source>
        <dbReference type="EMBL" id="KAF7344837.1"/>
    </source>
</evidence>
<dbReference type="InterPro" id="IPR036188">
    <property type="entry name" value="FAD/NAD-bd_sf"/>
</dbReference>
<evidence type="ECO:0000313" key="9">
    <source>
        <dbReference type="Proteomes" id="UP000620124"/>
    </source>
</evidence>
<evidence type="ECO:0000256" key="4">
    <source>
        <dbReference type="ARBA" id="ARBA00023002"/>
    </source>
</evidence>
<dbReference type="Gene3D" id="3.50.50.60">
    <property type="entry name" value="FAD/NAD(P)-binding domain"/>
    <property type="match status" value="1"/>
</dbReference>
<accession>A0A8H6XPK5</accession>
<gene>
    <name evidence="8" type="ORF">MVEN_01645400</name>
</gene>
<dbReference type="Pfam" id="PF13450">
    <property type="entry name" value="NAD_binding_8"/>
    <property type="match status" value="1"/>
</dbReference>
<evidence type="ECO:0000256" key="5">
    <source>
        <dbReference type="ARBA" id="ARBA00023033"/>
    </source>
</evidence>
<dbReference type="Pfam" id="PF01494">
    <property type="entry name" value="FAD_binding_3"/>
    <property type="match status" value="1"/>
</dbReference>
<comment type="caution">
    <text evidence="8">The sequence shown here is derived from an EMBL/GenBank/DDBJ whole genome shotgun (WGS) entry which is preliminary data.</text>
</comment>
<keyword evidence="4" id="KW-0560">Oxidoreductase</keyword>
<keyword evidence="6" id="KW-0732">Signal</keyword>
<feature type="chain" id="PRO_5034868974" evidence="6">
    <location>
        <begin position="21"/>
        <end position="396"/>
    </location>
</feature>
<dbReference type="OrthoDB" id="9993796at2759"/>
<dbReference type="GO" id="GO:0071949">
    <property type="term" value="F:FAD binding"/>
    <property type="evidence" value="ECO:0007669"/>
    <property type="project" value="InterPro"/>
</dbReference>
<dbReference type="PANTHER" id="PTHR13789">
    <property type="entry name" value="MONOOXYGENASE"/>
    <property type="match status" value="1"/>
</dbReference>
<keyword evidence="5" id="KW-0503">Monooxygenase</keyword>
<evidence type="ECO:0000256" key="1">
    <source>
        <dbReference type="ARBA" id="ARBA00007992"/>
    </source>
</evidence>
<protein>
    <submittedName>
        <fullName evidence="8">FAD/NAD(P)-binding domain-containing protein</fullName>
    </submittedName>
</protein>
<dbReference type="GO" id="GO:0004497">
    <property type="term" value="F:monooxygenase activity"/>
    <property type="evidence" value="ECO:0007669"/>
    <property type="project" value="UniProtKB-KW"/>
</dbReference>
<evidence type="ECO:0000256" key="3">
    <source>
        <dbReference type="ARBA" id="ARBA00022827"/>
    </source>
</evidence>
<proteinExistence type="inferred from homology"/>
<dbReference type="PRINTS" id="PR00420">
    <property type="entry name" value="RNGMNOXGNASE"/>
</dbReference>
<keyword evidence="3" id="KW-0274">FAD</keyword>
<feature type="domain" description="FAD-binding" evidence="7">
    <location>
        <begin position="139"/>
        <end position="349"/>
    </location>
</feature>
<keyword evidence="9" id="KW-1185">Reference proteome</keyword>
<comment type="similarity">
    <text evidence="1">Belongs to the paxM FAD-dependent monooxygenase family.</text>
</comment>
<evidence type="ECO:0000256" key="2">
    <source>
        <dbReference type="ARBA" id="ARBA00022630"/>
    </source>
</evidence>
<evidence type="ECO:0000259" key="7">
    <source>
        <dbReference type="Pfam" id="PF01494"/>
    </source>
</evidence>
<keyword evidence="2" id="KW-0285">Flavoprotein</keyword>
<dbReference type="InterPro" id="IPR050493">
    <property type="entry name" value="FAD-dep_Monooxygenase_BioMet"/>
</dbReference>
<dbReference type="Proteomes" id="UP000620124">
    <property type="component" value="Unassembled WGS sequence"/>
</dbReference>
<dbReference type="InterPro" id="IPR002938">
    <property type="entry name" value="FAD-bd"/>
</dbReference>
<reference evidence="8" key="1">
    <citation type="submission" date="2020-05" db="EMBL/GenBank/DDBJ databases">
        <title>Mycena genomes resolve the evolution of fungal bioluminescence.</title>
        <authorList>
            <person name="Tsai I.J."/>
        </authorList>
    </citation>
    <scope>NUCLEOTIDE SEQUENCE</scope>
    <source>
        <strain evidence="8">CCC161011</strain>
    </source>
</reference>